<dbReference type="AlphaFoldDB" id="A0A1Q9JGC7"/>
<accession>A0A1Q9JGC7</accession>
<evidence type="ECO:0000313" key="2">
    <source>
        <dbReference type="EMBL" id="OLR55243.1"/>
    </source>
</evidence>
<comment type="caution">
    <text evidence="2">The sequence shown here is derived from an EMBL/GenBank/DDBJ whole genome shotgun (WGS) entry which is preliminary data.</text>
</comment>
<name>A0A1Q9JGC7_9FIRM</name>
<evidence type="ECO:0000313" key="3">
    <source>
        <dbReference type="Proteomes" id="UP000187404"/>
    </source>
</evidence>
<keyword evidence="1" id="KW-0812">Transmembrane</keyword>
<feature type="transmembrane region" description="Helical" evidence="1">
    <location>
        <begin position="32"/>
        <end position="53"/>
    </location>
</feature>
<gene>
    <name evidence="2" type="ORF">BHK98_03700</name>
</gene>
<evidence type="ECO:0000256" key="1">
    <source>
        <dbReference type="SAM" id="Phobius"/>
    </source>
</evidence>
<dbReference type="STRING" id="1261640.BHK98_03700"/>
<dbReference type="Proteomes" id="UP000187404">
    <property type="component" value="Unassembled WGS sequence"/>
</dbReference>
<proteinExistence type="predicted"/>
<keyword evidence="1" id="KW-1133">Transmembrane helix</keyword>
<feature type="transmembrane region" description="Helical" evidence="1">
    <location>
        <begin position="90"/>
        <end position="111"/>
    </location>
</feature>
<organism evidence="2 3">
    <name type="scientific">Hornefia porci</name>
    <dbReference type="NCBI Taxonomy" id="2652292"/>
    <lineage>
        <taxon>Bacteria</taxon>
        <taxon>Bacillati</taxon>
        <taxon>Bacillota</taxon>
        <taxon>Clostridia</taxon>
        <taxon>Peptostreptococcales</taxon>
        <taxon>Anaerovoracaceae</taxon>
        <taxon>Hornefia</taxon>
    </lineage>
</organism>
<sequence>MNQIFPHKIGGREEGRGAAVLRMTGFHTRERFTAVFLSVLLLATVVLATFYIAEESDHHCSGDDCPICVCLHQCENIVQTLYGGDTPSPAAGAAAVFFTVLSLIFSYFAAADTLIVRKVRMNN</sequence>
<dbReference type="OrthoDB" id="1863318at2"/>
<reference evidence="2 3" key="1">
    <citation type="journal article" date="2016" name="Appl. Environ. Microbiol.">
        <title>Function and Phylogeny of Bacterial Butyryl Coenzyme A:Acetate Transferases and Their Diversity in the Proximal Colon of Swine.</title>
        <authorList>
            <person name="Trachsel J."/>
            <person name="Bayles D.O."/>
            <person name="Looft T."/>
            <person name="Levine U.Y."/>
            <person name="Allen H.K."/>
        </authorList>
    </citation>
    <scope>NUCLEOTIDE SEQUENCE [LARGE SCALE GENOMIC DNA]</scope>
    <source>
        <strain evidence="2 3">68-3-10</strain>
    </source>
</reference>
<keyword evidence="1" id="KW-0472">Membrane</keyword>
<protein>
    <submittedName>
        <fullName evidence="2">Uncharacterized protein</fullName>
    </submittedName>
</protein>
<keyword evidence="3" id="KW-1185">Reference proteome</keyword>
<dbReference type="EMBL" id="MJIE01000001">
    <property type="protein sequence ID" value="OLR55243.1"/>
    <property type="molecule type" value="Genomic_DNA"/>
</dbReference>
<dbReference type="RefSeq" id="WP_075712241.1">
    <property type="nucleotide sequence ID" value="NZ_MJIE01000001.1"/>
</dbReference>